<evidence type="ECO:0000259" key="1">
    <source>
        <dbReference type="PROSITE" id="PS50106"/>
    </source>
</evidence>
<dbReference type="PROSITE" id="PS50106">
    <property type="entry name" value="PDZ"/>
    <property type="match status" value="1"/>
</dbReference>
<evidence type="ECO:0000313" key="2">
    <source>
        <dbReference type="EMBL" id="GAQ95392.1"/>
    </source>
</evidence>
<dbReference type="Pfam" id="PF17820">
    <property type="entry name" value="PDZ_6"/>
    <property type="match status" value="1"/>
</dbReference>
<keyword evidence="3" id="KW-1185">Reference proteome</keyword>
<dbReference type="STRING" id="86166.TAGGR_2284"/>
<dbReference type="InterPro" id="IPR001478">
    <property type="entry name" value="PDZ"/>
</dbReference>
<dbReference type="AlphaFoldDB" id="A0A0U9HQT2"/>
<dbReference type="Gene3D" id="3.20.20.70">
    <property type="entry name" value="Aldolase class I"/>
    <property type="match status" value="1"/>
</dbReference>
<protein>
    <submittedName>
        <fullName evidence="2">Putative radical SAM enzyme, TIGR03279 family</fullName>
    </submittedName>
</protein>
<dbReference type="EMBL" id="BCNO01000002">
    <property type="protein sequence ID" value="GAQ95392.1"/>
    <property type="molecule type" value="Genomic_DNA"/>
</dbReference>
<proteinExistence type="predicted"/>
<evidence type="ECO:0000313" key="3">
    <source>
        <dbReference type="Proteomes" id="UP000054976"/>
    </source>
</evidence>
<accession>A0A0U9HQT2</accession>
<organism evidence="2 3">
    <name type="scientific">Thermodesulfovibrio aggregans</name>
    <dbReference type="NCBI Taxonomy" id="86166"/>
    <lineage>
        <taxon>Bacteria</taxon>
        <taxon>Pseudomonadati</taxon>
        <taxon>Nitrospirota</taxon>
        <taxon>Thermodesulfovibrionia</taxon>
        <taxon>Thermodesulfovibrionales</taxon>
        <taxon>Thermodesulfovibrionaceae</taxon>
        <taxon>Thermodesulfovibrio</taxon>
    </lineage>
</organism>
<dbReference type="InterPro" id="IPR013785">
    <property type="entry name" value="Aldolase_TIM"/>
</dbReference>
<dbReference type="InterPro" id="IPR045375">
    <property type="entry name" value="Put_radical_SAM-like_N"/>
</dbReference>
<dbReference type="Proteomes" id="UP000054976">
    <property type="component" value="Unassembled WGS sequence"/>
</dbReference>
<comment type="caution">
    <text evidence="2">The sequence shown here is derived from an EMBL/GenBank/DDBJ whole genome shotgun (WGS) entry which is preliminary data.</text>
</comment>
<dbReference type="OrthoDB" id="9774724at2"/>
<dbReference type="SUPFAM" id="SSF50156">
    <property type="entry name" value="PDZ domain-like"/>
    <property type="match status" value="1"/>
</dbReference>
<gene>
    <name evidence="2" type="ORF">TAGGR_2284</name>
</gene>
<feature type="domain" description="PDZ" evidence="1">
    <location>
        <begin position="1"/>
        <end position="39"/>
    </location>
</feature>
<dbReference type="InterPro" id="IPR058240">
    <property type="entry name" value="rSAM_sf"/>
</dbReference>
<dbReference type="Pfam" id="PF04459">
    <property type="entry name" value="DUF512"/>
    <property type="match status" value="1"/>
</dbReference>
<dbReference type="Gene3D" id="2.30.42.10">
    <property type="match status" value="1"/>
</dbReference>
<dbReference type="Pfam" id="PF19238">
    <property type="entry name" value="Radical_SAM_2"/>
    <property type="match status" value="1"/>
</dbReference>
<dbReference type="SUPFAM" id="SSF102114">
    <property type="entry name" value="Radical SAM enzymes"/>
    <property type="match status" value="1"/>
</dbReference>
<reference evidence="3" key="1">
    <citation type="submission" date="2016-01" db="EMBL/GenBank/DDBJ databases">
        <title>Draft genome sequence of Thermodesulfovibrio aggregans strain TGE-P1.</title>
        <authorList>
            <person name="Sekiguchi Y."/>
            <person name="Ohashi A."/>
            <person name="Matsuura N."/>
            <person name="Tourlousse M.D."/>
        </authorList>
    </citation>
    <scope>NUCLEOTIDE SEQUENCE [LARGE SCALE GENOMIC DNA]</scope>
    <source>
        <strain evidence="3">TGE-P1</strain>
    </source>
</reference>
<sequence>MAKSGVKIEHVHTSTPAYKAGLKEGDIILSINRHSIKDVLDLMFYTDEDFLKITVEREGKKISFNIKKKAQPLGIEVEPFRVKRCVNKCLFCFVEQLPKGLRKSLYVKDEDYRASFLYGNYITLTNLTQKDYERIKKLRLSPLYISVHATDPEIRNTLLQNFEAPPIMMELKKLARMKIRMHTQVVLCPGFNDGKVLERTILELHKLYPYVSSIAIVPVGLTKYHKNGLTPVTKNKAEEVIGVVEKFQKRFRKKHGISFVYLADEFYIKAKMSFPPINIYDDFPQIENGVGMVPLFMDKAKKLRIPSMKLKQRFVTFTGTSFYPYLYEFIERLKKKNIPIDVYPLKNNMFGETVTVTGLLTGEDIIRGLAQYVEPGDFLLIPDVTMKDSDGIFIDNLKMSDIEKILKIKAIKISSEPVYLLKEIKNQEKYCGQ</sequence>
<dbReference type="InterPro" id="IPR041489">
    <property type="entry name" value="PDZ_6"/>
</dbReference>
<dbReference type="InterPro" id="IPR007549">
    <property type="entry name" value="DUF512"/>
</dbReference>
<dbReference type="InterPro" id="IPR036034">
    <property type="entry name" value="PDZ_sf"/>
</dbReference>
<name>A0A0U9HQT2_9BACT</name>
<dbReference type="RefSeq" id="WP_059176828.1">
    <property type="nucleotide sequence ID" value="NZ_BCNO01000002.1"/>
</dbReference>